<dbReference type="GO" id="GO:0016020">
    <property type="term" value="C:membrane"/>
    <property type="evidence" value="ECO:0007669"/>
    <property type="project" value="UniProtKB-SubCell"/>
</dbReference>
<dbReference type="Proteomes" id="UP000095280">
    <property type="component" value="Unplaced"/>
</dbReference>
<keyword evidence="2" id="KW-1015">Disulfide bond</keyword>
<evidence type="ECO:0000256" key="2">
    <source>
        <dbReference type="ARBA" id="ARBA00023157"/>
    </source>
</evidence>
<feature type="domain" description="Ig-like" evidence="3">
    <location>
        <begin position="188"/>
        <end position="290"/>
    </location>
</feature>
<dbReference type="PANTHER" id="PTHR44170:SF6">
    <property type="entry name" value="CONTACTIN"/>
    <property type="match status" value="1"/>
</dbReference>
<evidence type="ECO:0000313" key="4">
    <source>
        <dbReference type="Proteomes" id="UP000095280"/>
    </source>
</evidence>
<evidence type="ECO:0000313" key="5">
    <source>
        <dbReference type="WBParaSite" id="maker-uti_cns_0008047-snap-gene-0.2-mRNA-1"/>
    </source>
</evidence>
<dbReference type="InterPro" id="IPR003598">
    <property type="entry name" value="Ig_sub2"/>
</dbReference>
<dbReference type="InterPro" id="IPR036179">
    <property type="entry name" value="Ig-like_dom_sf"/>
</dbReference>
<dbReference type="AlphaFoldDB" id="A0A1I8HUV9"/>
<sequence>PTVRTPASAVVDAGGSVTLPCSVDGNPPPAELVWRHDATGAALPPSSDGALRLDGADPRRHAGVWHCEARSILTASSGPPTEYTASSAVVLTVRYRPGLPQASQPRSPLLAGESVNLTCQPSQVSPGEPAPSLAWVRIQSSPVHLPAGPSVRFSPVGLSDSGSYACRAVNDLGTSESAPVSLLVHQAPSLTVESAPTGANAARVGSTNFRLVCRVRANPAPRLRWLRNGARMPPELFTELAGLGDQSFEYQLTLHFRGFQRSVLRLNDTGVYQCFADNELGNSTAEHRLEVLTFHRERIRQSSFRARQAARSGLPVHLALGFQRHLANTRWSPLTRASCAQPVSRGQRPTLVDDVTRSAGSMGVASPLSATTPVRYSMHLINDIYACNHLD</sequence>
<feature type="domain" description="Ig-like" evidence="3">
    <location>
        <begin position="97"/>
        <end position="181"/>
    </location>
</feature>
<dbReference type="Pfam" id="PF13927">
    <property type="entry name" value="Ig_3"/>
    <property type="match status" value="2"/>
</dbReference>
<dbReference type="GO" id="GO:0098609">
    <property type="term" value="P:cell-cell adhesion"/>
    <property type="evidence" value="ECO:0007669"/>
    <property type="project" value="TreeGrafter"/>
</dbReference>
<evidence type="ECO:0000256" key="1">
    <source>
        <dbReference type="ARBA" id="ARBA00022737"/>
    </source>
</evidence>
<dbReference type="PROSITE" id="PS50835">
    <property type="entry name" value="IG_LIKE"/>
    <property type="match status" value="3"/>
</dbReference>
<dbReference type="InterPro" id="IPR007110">
    <property type="entry name" value="Ig-like_dom"/>
</dbReference>
<dbReference type="SMART" id="SM00409">
    <property type="entry name" value="IG"/>
    <property type="match status" value="3"/>
</dbReference>
<name>A0A1I8HUV9_9PLAT</name>
<reference evidence="5" key="1">
    <citation type="submission" date="2016-11" db="UniProtKB">
        <authorList>
            <consortium name="WormBaseParasite"/>
        </authorList>
    </citation>
    <scope>IDENTIFICATION</scope>
</reference>
<dbReference type="InterPro" id="IPR003599">
    <property type="entry name" value="Ig_sub"/>
</dbReference>
<dbReference type="SMART" id="SM00408">
    <property type="entry name" value="IGc2"/>
    <property type="match status" value="3"/>
</dbReference>
<dbReference type="Gene3D" id="2.60.40.10">
    <property type="entry name" value="Immunoglobulins"/>
    <property type="match status" value="3"/>
</dbReference>
<feature type="domain" description="Ig-like" evidence="3">
    <location>
        <begin position="1"/>
        <end position="86"/>
    </location>
</feature>
<dbReference type="Pfam" id="PF13895">
    <property type="entry name" value="Ig_2"/>
    <property type="match status" value="1"/>
</dbReference>
<keyword evidence="4" id="KW-1185">Reference proteome</keyword>
<organism evidence="4 5">
    <name type="scientific">Macrostomum lignano</name>
    <dbReference type="NCBI Taxonomy" id="282301"/>
    <lineage>
        <taxon>Eukaryota</taxon>
        <taxon>Metazoa</taxon>
        <taxon>Spiralia</taxon>
        <taxon>Lophotrochozoa</taxon>
        <taxon>Platyhelminthes</taxon>
        <taxon>Rhabditophora</taxon>
        <taxon>Macrostomorpha</taxon>
        <taxon>Macrostomida</taxon>
        <taxon>Macrostomidae</taxon>
        <taxon>Macrostomum</taxon>
    </lineage>
</organism>
<dbReference type="PANTHER" id="PTHR44170">
    <property type="entry name" value="PROTEIN SIDEKICK"/>
    <property type="match status" value="1"/>
</dbReference>
<dbReference type="InterPro" id="IPR013783">
    <property type="entry name" value="Ig-like_fold"/>
</dbReference>
<keyword evidence="1" id="KW-0677">Repeat</keyword>
<accession>A0A1I8HUV9</accession>
<dbReference type="WBParaSite" id="maker-uti_cns_0008047-snap-gene-0.2-mRNA-1">
    <property type="protein sequence ID" value="maker-uti_cns_0008047-snap-gene-0.2-mRNA-1"/>
    <property type="gene ID" value="maker-uti_cns_0008047-snap-gene-0.2"/>
</dbReference>
<proteinExistence type="predicted"/>
<protein>
    <submittedName>
        <fullName evidence="5">Basement membrane-specific heparan sulfate proteoglycan core protein</fullName>
    </submittedName>
</protein>
<evidence type="ECO:0000259" key="3">
    <source>
        <dbReference type="PROSITE" id="PS50835"/>
    </source>
</evidence>
<dbReference type="SUPFAM" id="SSF48726">
    <property type="entry name" value="Immunoglobulin"/>
    <property type="match status" value="3"/>
</dbReference>